<dbReference type="InterPro" id="IPR000883">
    <property type="entry name" value="Cyt_C_Oxase_1"/>
</dbReference>
<feature type="transmembrane region" description="Helical" evidence="3">
    <location>
        <begin position="235"/>
        <end position="254"/>
    </location>
</feature>
<evidence type="ECO:0000313" key="6">
    <source>
        <dbReference type="Proteomes" id="UP000324536"/>
    </source>
</evidence>
<dbReference type="Proteomes" id="UP000324536">
    <property type="component" value="Chromosome"/>
</dbReference>
<dbReference type="InterPro" id="IPR036927">
    <property type="entry name" value="Cyt_c_oxase-like_su1_sf"/>
</dbReference>
<feature type="domain" description="Cytochrome oxidase subunit I profile" evidence="4">
    <location>
        <begin position="29"/>
        <end position="378"/>
    </location>
</feature>
<keyword evidence="3" id="KW-0812">Transmembrane</keyword>
<keyword evidence="1" id="KW-0249">Electron transport</keyword>
<keyword evidence="3" id="KW-1133">Transmembrane helix</keyword>
<evidence type="ECO:0000313" key="5">
    <source>
        <dbReference type="EMBL" id="QEO18055.1"/>
    </source>
</evidence>
<dbReference type="AlphaFoldDB" id="A0A5C1YR04"/>
<evidence type="ECO:0000256" key="2">
    <source>
        <dbReference type="SAM" id="MobiDB-lite"/>
    </source>
</evidence>
<dbReference type="PROSITE" id="PS50855">
    <property type="entry name" value="COX1"/>
    <property type="match status" value="1"/>
</dbReference>
<dbReference type="Pfam" id="PF00115">
    <property type="entry name" value="COX1"/>
    <property type="match status" value="1"/>
</dbReference>
<dbReference type="RefSeq" id="WP_149279728.1">
    <property type="nucleotide sequence ID" value="NZ_CP043506.1"/>
</dbReference>
<dbReference type="OrthoDB" id="7225906at2"/>
<dbReference type="EMBL" id="CP043506">
    <property type="protein sequence ID" value="QEO18055.1"/>
    <property type="molecule type" value="Genomic_DNA"/>
</dbReference>
<evidence type="ECO:0000256" key="1">
    <source>
        <dbReference type="ARBA" id="ARBA00022660"/>
    </source>
</evidence>
<evidence type="ECO:0000256" key="3">
    <source>
        <dbReference type="SAM" id="Phobius"/>
    </source>
</evidence>
<dbReference type="KEGG" id="acek:FLP30_10190"/>
<evidence type="ECO:0000259" key="4">
    <source>
        <dbReference type="PROSITE" id="PS50855"/>
    </source>
</evidence>
<dbReference type="GO" id="GO:0016020">
    <property type="term" value="C:membrane"/>
    <property type="evidence" value="ECO:0007669"/>
    <property type="project" value="InterPro"/>
</dbReference>
<feature type="transmembrane region" description="Helical" evidence="3">
    <location>
        <begin position="30"/>
        <end position="50"/>
    </location>
</feature>
<dbReference type="GO" id="GO:0020037">
    <property type="term" value="F:heme binding"/>
    <property type="evidence" value="ECO:0007669"/>
    <property type="project" value="InterPro"/>
</dbReference>
<feature type="transmembrane region" description="Helical" evidence="3">
    <location>
        <begin position="304"/>
        <end position="324"/>
    </location>
</feature>
<feature type="transmembrane region" description="Helical" evidence="3">
    <location>
        <begin position="360"/>
        <end position="379"/>
    </location>
</feature>
<name>A0A5C1YR04_9PROT</name>
<reference evidence="5 6" key="1">
    <citation type="submission" date="2019-09" db="EMBL/GenBank/DDBJ databases">
        <title>Genome sequencing of strain KACC 21233.</title>
        <authorList>
            <person name="Heo J."/>
            <person name="Kim S.-J."/>
            <person name="Kim J.-S."/>
            <person name="Hong S.-B."/>
            <person name="Kwon S.-W."/>
        </authorList>
    </citation>
    <scope>NUCLEOTIDE SEQUENCE [LARGE SCALE GENOMIC DNA]</scope>
    <source>
        <strain evidence="5 6">KACC 21233</strain>
    </source>
</reference>
<feature type="transmembrane region" description="Helical" evidence="3">
    <location>
        <begin position="164"/>
        <end position="190"/>
    </location>
</feature>
<proteinExistence type="predicted"/>
<dbReference type="SUPFAM" id="SSF81442">
    <property type="entry name" value="Cytochrome c oxidase subunit I-like"/>
    <property type="match status" value="1"/>
</dbReference>
<keyword evidence="1" id="KW-0679">Respiratory chain</keyword>
<feature type="transmembrane region" description="Helical" evidence="3">
    <location>
        <begin position="70"/>
        <end position="90"/>
    </location>
</feature>
<organism evidence="5 6">
    <name type="scientific">Acetobacter vaccinii</name>
    <dbReference type="NCBI Taxonomy" id="2592655"/>
    <lineage>
        <taxon>Bacteria</taxon>
        <taxon>Pseudomonadati</taxon>
        <taxon>Pseudomonadota</taxon>
        <taxon>Alphaproteobacteria</taxon>
        <taxon>Acetobacterales</taxon>
        <taxon>Acetobacteraceae</taxon>
        <taxon>Acetobacter</taxon>
    </lineage>
</organism>
<dbReference type="GO" id="GO:0009060">
    <property type="term" value="P:aerobic respiration"/>
    <property type="evidence" value="ECO:0007669"/>
    <property type="project" value="InterPro"/>
</dbReference>
<protein>
    <submittedName>
        <fullName evidence="5">Cytochrome C oxidase subunit I</fullName>
    </submittedName>
</protein>
<feature type="transmembrane region" description="Helical" evidence="3">
    <location>
        <begin position="133"/>
        <end position="152"/>
    </location>
</feature>
<dbReference type="Gene3D" id="1.20.210.10">
    <property type="entry name" value="Cytochrome c oxidase-like, subunit I domain"/>
    <property type="match status" value="1"/>
</dbReference>
<accession>A0A5C1YR04</accession>
<keyword evidence="1" id="KW-0813">Transport</keyword>
<feature type="transmembrane region" description="Helical" evidence="3">
    <location>
        <begin position="385"/>
        <end position="403"/>
    </location>
</feature>
<dbReference type="GO" id="GO:0004129">
    <property type="term" value="F:cytochrome-c oxidase activity"/>
    <property type="evidence" value="ECO:0007669"/>
    <property type="project" value="InterPro"/>
</dbReference>
<gene>
    <name evidence="5" type="ORF">FLP30_10190</name>
</gene>
<feature type="transmembrane region" description="Helical" evidence="3">
    <location>
        <begin position="266"/>
        <end position="292"/>
    </location>
</feature>
<dbReference type="InterPro" id="IPR023616">
    <property type="entry name" value="Cyt_c_oxase-like_su1_dom"/>
</dbReference>
<feature type="compositionally biased region" description="Low complexity" evidence="2">
    <location>
        <begin position="1"/>
        <end position="16"/>
    </location>
</feature>
<sequence>MTSVRNRSQQRYSRSGRGQKDGVCDIRTGSAYLGLAALAGLVGGGIAVMARVGQLPAMPGLARLTQVHSILMLLYLVVPALVGGFGTLWLPRALGRARILASGLNTTGLWLTVAGACGTLLAAGHDTGLRCATLLWCAGTLLTSMALLATVFDSRADSLQRQPFSPFVWGQTLAASSLLLMVPVFAAHIVRGWGQASLSVSSAVAGFAAPVSLVVLLVGFGLVFDMTARVGRSAIRPVVAVMAITAATGVVAWVKASLLPADMAGQALQIGGALVGLYSLSAIAMAVAWVAATWKASITLRTPLLWGMGFVGVVAAGWGAQFLLGAGLHSALQLGALYAICGGFYLWRGEECGFWYPQRLARLHFFLTLAATLLVFVPGQQVSGAALFGLAALCFVVAAVSSFRKQAPASVSTVLQPAPVRLGQSRRGFF</sequence>
<keyword evidence="6" id="KW-1185">Reference proteome</keyword>
<keyword evidence="3" id="KW-0472">Membrane</keyword>
<feature type="region of interest" description="Disordered" evidence="2">
    <location>
        <begin position="1"/>
        <end position="20"/>
    </location>
</feature>
<feature type="transmembrane region" description="Helical" evidence="3">
    <location>
        <begin position="202"/>
        <end position="223"/>
    </location>
</feature>
<feature type="transmembrane region" description="Helical" evidence="3">
    <location>
        <begin position="330"/>
        <end position="348"/>
    </location>
</feature>
<feature type="transmembrane region" description="Helical" evidence="3">
    <location>
        <begin position="102"/>
        <end position="121"/>
    </location>
</feature>